<dbReference type="Pfam" id="PF01757">
    <property type="entry name" value="Acyl_transf_3"/>
    <property type="match status" value="1"/>
</dbReference>
<dbReference type="GO" id="GO:0016747">
    <property type="term" value="F:acyltransferase activity, transferring groups other than amino-acyl groups"/>
    <property type="evidence" value="ECO:0007669"/>
    <property type="project" value="InterPro"/>
</dbReference>
<comment type="caution">
    <text evidence="12">The sequence shown here is derived from an EMBL/GenBank/DDBJ whole genome shotgun (WGS) entry which is preliminary data.</text>
</comment>
<dbReference type="PANTHER" id="PTHR23028">
    <property type="entry name" value="ACETYLTRANSFERASE"/>
    <property type="match status" value="1"/>
</dbReference>
<dbReference type="EMBL" id="JAEQMY010000102">
    <property type="protein sequence ID" value="MBL0407687.1"/>
    <property type="molecule type" value="Genomic_DNA"/>
</dbReference>
<name>A0A937D3B9_9HYPH</name>
<evidence type="ECO:0000256" key="8">
    <source>
        <dbReference type="SAM" id="MobiDB-lite"/>
    </source>
</evidence>
<evidence type="ECO:0000256" key="7">
    <source>
        <dbReference type="ARBA" id="ARBA00023315"/>
    </source>
</evidence>
<comment type="subcellular location">
    <subcellularLocation>
        <location evidence="1">Cell membrane</location>
        <topology evidence="1">Multi-pass membrane protein</topology>
    </subcellularLocation>
</comment>
<feature type="region of interest" description="Disordered" evidence="8">
    <location>
        <begin position="1"/>
        <end position="20"/>
    </location>
</feature>
<keyword evidence="3" id="KW-0808">Transferase</keyword>
<reference evidence="12" key="1">
    <citation type="submission" date="2021-01" db="EMBL/GenBank/DDBJ databases">
        <title>Microvirga sp.</title>
        <authorList>
            <person name="Kim M.K."/>
        </authorList>
    </citation>
    <scope>NUCLEOTIDE SEQUENCE</scope>
    <source>
        <strain evidence="12">5420S-16</strain>
    </source>
</reference>
<protein>
    <submittedName>
        <fullName evidence="12">Acyltransferase</fullName>
    </submittedName>
</protein>
<evidence type="ECO:0000256" key="1">
    <source>
        <dbReference type="ARBA" id="ARBA00004651"/>
    </source>
</evidence>
<evidence type="ECO:0000313" key="12">
    <source>
        <dbReference type="EMBL" id="MBL0407687.1"/>
    </source>
</evidence>
<feature type="transmembrane region" description="Helical" evidence="9">
    <location>
        <begin position="71"/>
        <end position="91"/>
    </location>
</feature>
<evidence type="ECO:0000259" key="10">
    <source>
        <dbReference type="Pfam" id="PF01757"/>
    </source>
</evidence>
<dbReference type="RefSeq" id="WP_202065159.1">
    <property type="nucleotide sequence ID" value="NZ_JAEQMY010000102.1"/>
</dbReference>
<feature type="transmembrane region" description="Helical" evidence="9">
    <location>
        <begin position="200"/>
        <end position="218"/>
    </location>
</feature>
<evidence type="ECO:0000256" key="3">
    <source>
        <dbReference type="ARBA" id="ARBA00022679"/>
    </source>
</evidence>
<dbReference type="GO" id="GO:0009103">
    <property type="term" value="P:lipopolysaccharide biosynthetic process"/>
    <property type="evidence" value="ECO:0007669"/>
    <property type="project" value="TreeGrafter"/>
</dbReference>
<dbReference type="GO" id="GO:0005886">
    <property type="term" value="C:plasma membrane"/>
    <property type="evidence" value="ECO:0007669"/>
    <property type="project" value="UniProtKB-SubCell"/>
</dbReference>
<evidence type="ECO:0000313" key="13">
    <source>
        <dbReference type="Proteomes" id="UP000605848"/>
    </source>
</evidence>
<dbReference type="AlphaFoldDB" id="A0A937D3B9"/>
<feature type="transmembrane region" description="Helical" evidence="9">
    <location>
        <begin position="258"/>
        <end position="274"/>
    </location>
</feature>
<keyword evidence="4 9" id="KW-0812">Transmembrane</keyword>
<keyword evidence="7 12" id="KW-0012">Acyltransferase</keyword>
<dbReference type="Gene3D" id="3.40.50.1110">
    <property type="entry name" value="SGNH hydrolase"/>
    <property type="match status" value="1"/>
</dbReference>
<keyword evidence="6 9" id="KW-0472">Membrane</keyword>
<feature type="transmembrane region" description="Helical" evidence="9">
    <location>
        <begin position="373"/>
        <end position="393"/>
    </location>
</feature>
<dbReference type="Proteomes" id="UP000605848">
    <property type="component" value="Unassembled WGS sequence"/>
</dbReference>
<dbReference type="GO" id="GO:0016788">
    <property type="term" value="F:hydrolase activity, acting on ester bonds"/>
    <property type="evidence" value="ECO:0007669"/>
    <property type="project" value="UniProtKB-ARBA"/>
</dbReference>
<evidence type="ECO:0000256" key="2">
    <source>
        <dbReference type="ARBA" id="ARBA00022475"/>
    </source>
</evidence>
<keyword evidence="2" id="KW-1003">Cell membrane</keyword>
<dbReference type="PANTHER" id="PTHR23028:SF53">
    <property type="entry name" value="ACYL_TRANSF_3 DOMAIN-CONTAINING PROTEIN"/>
    <property type="match status" value="1"/>
</dbReference>
<accession>A0A937D3B9</accession>
<evidence type="ECO:0000259" key="11">
    <source>
        <dbReference type="Pfam" id="PF19040"/>
    </source>
</evidence>
<sequence>MTKPKSDSSSGQNVSAAEHKGHPAQELLLNKVATGGTHTKLTWREDIQILRGLAVLIVVIEHARFPFLPGGFLGVDIFFVISGYLMTGLIVDALDAGQFSFKEFYARRIRRLFPAAYSTIIVTLLAAVFLLDPLEFKNLVAQAAGAFTFTINFVLWQQVDYFNSSAGLKPLLHLWSLSVEEQYYIVLPILLLFCPARFRLILATVLVLISGALCAYFVQRSPSAAFYFLPFRAWELGIGSIIALWARRGIKGPQPGSILWMGCIAILLFVPIFFDERGHPGLAATLTCFATAALILSPSSGGSAGPLTPLARIGDRSYSLYLVHWPVFAFANNMYAGAIPGIVTGLLLVVCAIWMEAQYHLIEQRLRKFSFHARTISVLVMIPVFATGLAVWWSRASTPPNHNFQANVGLSAECSFGNQFFAKAACQSSAQPKTLVWGDSFAMHLVNGIVATNADGVLQATKPVCGPFLGLAPMNGAQYKQSWATDCMQFNQSVIDYLAAHPEISIVVLSSAFSQYVPEAEAIHWQTLVQTPAGLQQQQASIEALQESIAKTVDAVHKLGMRIVLVAPPPASNFDIGRCWRRVSSGLPTISPPDCGFTRVEYEEKRKPILSFLRRIEEQGVVEVISFDQFLCNGGICRTRLGETALYTDGAHLSPEGSRLVGQQMDLGRLIEGYAR</sequence>
<keyword evidence="5 9" id="KW-1133">Transmembrane helix</keyword>
<dbReference type="InterPro" id="IPR002656">
    <property type="entry name" value="Acyl_transf_3_dom"/>
</dbReference>
<organism evidence="12 13">
    <name type="scientific">Microvirga aerilata</name>
    <dbReference type="NCBI Taxonomy" id="670292"/>
    <lineage>
        <taxon>Bacteria</taxon>
        <taxon>Pseudomonadati</taxon>
        <taxon>Pseudomonadota</taxon>
        <taxon>Alphaproteobacteria</taxon>
        <taxon>Hyphomicrobiales</taxon>
        <taxon>Methylobacteriaceae</taxon>
        <taxon>Microvirga</taxon>
    </lineage>
</organism>
<evidence type="ECO:0000256" key="4">
    <source>
        <dbReference type="ARBA" id="ARBA00022692"/>
    </source>
</evidence>
<keyword evidence="13" id="KW-1185">Reference proteome</keyword>
<evidence type="ECO:0000256" key="6">
    <source>
        <dbReference type="ARBA" id="ARBA00023136"/>
    </source>
</evidence>
<evidence type="ECO:0000256" key="9">
    <source>
        <dbReference type="SAM" id="Phobius"/>
    </source>
</evidence>
<feature type="domain" description="Acyltransferase 3" evidence="10">
    <location>
        <begin position="46"/>
        <end position="353"/>
    </location>
</feature>
<feature type="transmembrane region" description="Helical" evidence="9">
    <location>
        <begin position="112"/>
        <end position="131"/>
    </location>
</feature>
<feature type="transmembrane region" description="Helical" evidence="9">
    <location>
        <begin position="172"/>
        <end position="193"/>
    </location>
</feature>
<feature type="domain" description="SGNH" evidence="11">
    <location>
        <begin position="414"/>
        <end position="665"/>
    </location>
</feature>
<dbReference type="InterPro" id="IPR050879">
    <property type="entry name" value="Acyltransferase_3"/>
</dbReference>
<feature type="transmembrane region" description="Helical" evidence="9">
    <location>
        <begin position="224"/>
        <end position="246"/>
    </location>
</feature>
<dbReference type="Pfam" id="PF19040">
    <property type="entry name" value="SGNH"/>
    <property type="match status" value="1"/>
</dbReference>
<gene>
    <name evidence="12" type="ORF">JKG68_27640</name>
</gene>
<dbReference type="SUPFAM" id="SSF52266">
    <property type="entry name" value="SGNH hydrolase"/>
    <property type="match status" value="1"/>
</dbReference>
<evidence type="ECO:0000256" key="5">
    <source>
        <dbReference type="ARBA" id="ARBA00022989"/>
    </source>
</evidence>
<dbReference type="InterPro" id="IPR043968">
    <property type="entry name" value="SGNH"/>
</dbReference>
<dbReference type="InterPro" id="IPR036514">
    <property type="entry name" value="SGNH_hydro_sf"/>
</dbReference>
<proteinExistence type="predicted"/>